<dbReference type="AlphaFoldDB" id="A0A1M6EYH1"/>
<dbReference type="SUPFAM" id="SSF56349">
    <property type="entry name" value="DNA breaking-rejoining enzymes"/>
    <property type="match status" value="1"/>
</dbReference>
<evidence type="ECO:0000256" key="1">
    <source>
        <dbReference type="ARBA" id="ARBA00008857"/>
    </source>
</evidence>
<feature type="domain" description="Tyr recombinase" evidence="6">
    <location>
        <begin position="152"/>
        <end position="327"/>
    </location>
</feature>
<dbReference type="GO" id="GO:0015074">
    <property type="term" value="P:DNA integration"/>
    <property type="evidence" value="ECO:0007669"/>
    <property type="project" value="UniProtKB-KW"/>
</dbReference>
<dbReference type="InterPro" id="IPR010998">
    <property type="entry name" value="Integrase_recombinase_N"/>
</dbReference>
<reference evidence="7 8" key="1">
    <citation type="submission" date="2016-11" db="EMBL/GenBank/DDBJ databases">
        <authorList>
            <person name="Jaros S."/>
            <person name="Januszkiewicz K."/>
            <person name="Wedrychowicz H."/>
        </authorList>
    </citation>
    <scope>NUCLEOTIDE SEQUENCE [LARGE SCALE GENOMIC DNA]</scope>
    <source>
        <strain evidence="7 8">DSM 100565</strain>
    </source>
</reference>
<dbReference type="GO" id="GO:0003677">
    <property type="term" value="F:DNA binding"/>
    <property type="evidence" value="ECO:0007669"/>
    <property type="project" value="UniProtKB-KW"/>
</dbReference>
<evidence type="ECO:0000256" key="2">
    <source>
        <dbReference type="ARBA" id="ARBA00022908"/>
    </source>
</evidence>
<dbReference type="Proteomes" id="UP000184292">
    <property type="component" value="Unassembled WGS sequence"/>
</dbReference>
<proteinExistence type="inferred from homology"/>
<dbReference type="Gene3D" id="1.10.150.130">
    <property type="match status" value="1"/>
</dbReference>
<dbReference type="Pfam" id="PF00589">
    <property type="entry name" value="Phage_integrase"/>
    <property type="match status" value="1"/>
</dbReference>
<keyword evidence="4" id="KW-0233">DNA recombination</keyword>
<evidence type="ECO:0000313" key="7">
    <source>
        <dbReference type="EMBL" id="SHI90460.1"/>
    </source>
</evidence>
<name>A0A1M6EYH1_9RHOB</name>
<dbReference type="PANTHER" id="PTHR30629:SF2">
    <property type="entry name" value="PROPHAGE INTEGRASE INTS-RELATED"/>
    <property type="match status" value="1"/>
</dbReference>
<dbReference type="InterPro" id="IPR050808">
    <property type="entry name" value="Phage_Integrase"/>
</dbReference>
<keyword evidence="8" id="KW-1185">Reference proteome</keyword>
<evidence type="ECO:0000256" key="4">
    <source>
        <dbReference type="ARBA" id="ARBA00023172"/>
    </source>
</evidence>
<dbReference type="InterPro" id="IPR011010">
    <property type="entry name" value="DNA_brk_join_enz"/>
</dbReference>
<gene>
    <name evidence="7" type="ORF">SAMN05444417_2247</name>
</gene>
<dbReference type="EMBL" id="FQYO01000003">
    <property type="protein sequence ID" value="SHI90460.1"/>
    <property type="molecule type" value="Genomic_DNA"/>
</dbReference>
<dbReference type="OrthoDB" id="7510934at2"/>
<evidence type="ECO:0000256" key="5">
    <source>
        <dbReference type="SAM" id="MobiDB-lite"/>
    </source>
</evidence>
<accession>A0A1M6EYH1</accession>
<dbReference type="RefSeq" id="WP_073329999.1">
    <property type="nucleotide sequence ID" value="NZ_FQYO01000003.1"/>
</dbReference>
<dbReference type="PROSITE" id="PS51898">
    <property type="entry name" value="TYR_RECOMBINASE"/>
    <property type="match status" value="1"/>
</dbReference>
<dbReference type="PANTHER" id="PTHR30629">
    <property type="entry name" value="PROPHAGE INTEGRASE"/>
    <property type="match status" value="1"/>
</dbReference>
<evidence type="ECO:0000313" key="8">
    <source>
        <dbReference type="Proteomes" id="UP000184292"/>
    </source>
</evidence>
<keyword evidence="3" id="KW-0238">DNA-binding</keyword>
<evidence type="ECO:0000259" key="6">
    <source>
        <dbReference type="PROSITE" id="PS51898"/>
    </source>
</evidence>
<dbReference type="STRING" id="1447782.SAMN05444417_2247"/>
<feature type="region of interest" description="Disordered" evidence="5">
    <location>
        <begin position="318"/>
        <end position="337"/>
    </location>
</feature>
<protein>
    <submittedName>
        <fullName evidence="7">Phage integrase family protein</fullName>
    </submittedName>
</protein>
<sequence length="337" mass="38684">MVKQPGKPHLQRKVVKGRVYWYFRRGKEYIRLPDDPDSAEFDAAYWKIRSGRAHRATKTTYEALIQSYYASPAYLSKKPGTRREYRRTLELIREKNGPKDFTALRRKHVIAARDTYAETWRKANAMVEMLSILAKHAIDLEWITANPASGVEKLKGGEYEPWPDAKLKAFDAYCIAQQLTVERTAYMLCTGTGQRIGDVMGMAWDDFDGEYMRVRQDKTDERLWVACPRFLVDYLDALPRTGRHILAKNLTQPLDKRRVQERVMAVRQKIGAEAYVIHGWRYNAAVALAEAGCSDSEIASVTGHRTMGMVAKYRARASQRRLSRTAQNRREQNGGGT</sequence>
<evidence type="ECO:0000256" key="3">
    <source>
        <dbReference type="ARBA" id="ARBA00023125"/>
    </source>
</evidence>
<dbReference type="InterPro" id="IPR013762">
    <property type="entry name" value="Integrase-like_cat_sf"/>
</dbReference>
<feature type="compositionally biased region" description="Basic and acidic residues" evidence="5">
    <location>
        <begin position="328"/>
        <end position="337"/>
    </location>
</feature>
<comment type="similarity">
    <text evidence="1">Belongs to the 'phage' integrase family.</text>
</comment>
<organism evidence="7 8">
    <name type="scientific">Wenxinia saemankumensis</name>
    <dbReference type="NCBI Taxonomy" id="1447782"/>
    <lineage>
        <taxon>Bacteria</taxon>
        <taxon>Pseudomonadati</taxon>
        <taxon>Pseudomonadota</taxon>
        <taxon>Alphaproteobacteria</taxon>
        <taxon>Rhodobacterales</taxon>
        <taxon>Roseobacteraceae</taxon>
        <taxon>Wenxinia</taxon>
    </lineage>
</organism>
<dbReference type="GO" id="GO:0006310">
    <property type="term" value="P:DNA recombination"/>
    <property type="evidence" value="ECO:0007669"/>
    <property type="project" value="UniProtKB-KW"/>
</dbReference>
<dbReference type="InterPro" id="IPR002104">
    <property type="entry name" value="Integrase_catalytic"/>
</dbReference>
<keyword evidence="2" id="KW-0229">DNA integration</keyword>
<dbReference type="Gene3D" id="1.10.443.10">
    <property type="entry name" value="Intergrase catalytic core"/>
    <property type="match status" value="1"/>
</dbReference>